<protein>
    <submittedName>
        <fullName evidence="1">Uncharacterized protein</fullName>
    </submittedName>
</protein>
<dbReference type="EMBL" id="VSRR010000911">
    <property type="protein sequence ID" value="MPC20802.1"/>
    <property type="molecule type" value="Genomic_DNA"/>
</dbReference>
<evidence type="ECO:0000313" key="1">
    <source>
        <dbReference type="EMBL" id="MPC20802.1"/>
    </source>
</evidence>
<accession>A0A5B7DH37</accession>
<name>A0A5B7DH37_PORTR</name>
<organism evidence="1 2">
    <name type="scientific">Portunus trituberculatus</name>
    <name type="common">Swimming crab</name>
    <name type="synonym">Neptunus trituberculatus</name>
    <dbReference type="NCBI Taxonomy" id="210409"/>
    <lineage>
        <taxon>Eukaryota</taxon>
        <taxon>Metazoa</taxon>
        <taxon>Ecdysozoa</taxon>
        <taxon>Arthropoda</taxon>
        <taxon>Crustacea</taxon>
        <taxon>Multicrustacea</taxon>
        <taxon>Malacostraca</taxon>
        <taxon>Eumalacostraca</taxon>
        <taxon>Eucarida</taxon>
        <taxon>Decapoda</taxon>
        <taxon>Pleocyemata</taxon>
        <taxon>Brachyura</taxon>
        <taxon>Eubrachyura</taxon>
        <taxon>Portunoidea</taxon>
        <taxon>Portunidae</taxon>
        <taxon>Portuninae</taxon>
        <taxon>Portunus</taxon>
    </lineage>
</organism>
<dbReference type="AlphaFoldDB" id="A0A5B7DH37"/>
<proteinExistence type="predicted"/>
<sequence length="125" mass="14111">MRDRVCADLVYLANIKCINDIIAVFPNVSLPYTQRSQCLEQVMVRSEDSADTEWMAVTPEDCRVEVWHFVDPSRGKTSKLALLDRLRDADVAAHFFRVYYLSVGAKMFNSVRVCVCAAVCTNLGT</sequence>
<keyword evidence="2" id="KW-1185">Reference proteome</keyword>
<evidence type="ECO:0000313" key="2">
    <source>
        <dbReference type="Proteomes" id="UP000324222"/>
    </source>
</evidence>
<reference evidence="1 2" key="1">
    <citation type="submission" date="2019-05" db="EMBL/GenBank/DDBJ databases">
        <title>Another draft genome of Portunus trituberculatus and its Hox gene families provides insights of decapod evolution.</title>
        <authorList>
            <person name="Jeong J.-H."/>
            <person name="Song I."/>
            <person name="Kim S."/>
            <person name="Choi T."/>
            <person name="Kim D."/>
            <person name="Ryu S."/>
            <person name="Kim W."/>
        </authorList>
    </citation>
    <scope>NUCLEOTIDE SEQUENCE [LARGE SCALE GENOMIC DNA]</scope>
    <source>
        <tissue evidence="1">Muscle</tissue>
    </source>
</reference>
<comment type="caution">
    <text evidence="1">The sequence shown here is derived from an EMBL/GenBank/DDBJ whole genome shotgun (WGS) entry which is preliminary data.</text>
</comment>
<dbReference type="Proteomes" id="UP000324222">
    <property type="component" value="Unassembled WGS sequence"/>
</dbReference>
<gene>
    <name evidence="1" type="ORF">E2C01_013761</name>
</gene>